<dbReference type="GO" id="GO:0003677">
    <property type="term" value="F:DNA binding"/>
    <property type="evidence" value="ECO:0007669"/>
    <property type="project" value="InterPro"/>
</dbReference>
<proteinExistence type="predicted"/>
<accession>A0A5C5YBR1</accession>
<sequence length="287" mass="32206">MPRLTQSLPKYRKHRASGQALVTLGGRDFYLGPHGTQASRQEYDRLIAEWLANGRQRPADDATGLSVAELMVAYVRYAADYYRRDGVATGEYAAIKCALRYIEALYRNTSVESFGPLAVKAVRAKMTEAGLARSTVNQNIGRIVRMFVWGASEQLVSGEVANALKLVPGLRRGRTDAREGTPVLPVDDSVVEATLPFLPPIVADMVRLQRLTGMRPGEVCLARPCDVERSADVWVYRPSSHKTQHRGRERRIYIGQRGQEVLRPYPTRSHRARTAPLSTRHRSRHRS</sequence>
<evidence type="ECO:0000313" key="4">
    <source>
        <dbReference type="Proteomes" id="UP000318478"/>
    </source>
</evidence>
<dbReference type="EMBL" id="SJPO01000011">
    <property type="protein sequence ID" value="TWT72830.1"/>
    <property type="molecule type" value="Genomic_DNA"/>
</dbReference>
<feature type="region of interest" description="Disordered" evidence="2">
    <location>
        <begin position="265"/>
        <end position="287"/>
    </location>
</feature>
<gene>
    <name evidence="3" type="ORF">Pla123a_41310</name>
</gene>
<dbReference type="SUPFAM" id="SSF56349">
    <property type="entry name" value="DNA breaking-rejoining enzymes"/>
    <property type="match status" value="1"/>
</dbReference>
<keyword evidence="1" id="KW-0233">DNA recombination</keyword>
<reference evidence="3 4" key="1">
    <citation type="submission" date="2019-02" db="EMBL/GenBank/DDBJ databases">
        <title>Deep-cultivation of Planctomycetes and their phenomic and genomic characterization uncovers novel biology.</title>
        <authorList>
            <person name="Wiegand S."/>
            <person name="Jogler M."/>
            <person name="Boedeker C."/>
            <person name="Pinto D."/>
            <person name="Vollmers J."/>
            <person name="Rivas-Marin E."/>
            <person name="Kohn T."/>
            <person name="Peeters S.H."/>
            <person name="Heuer A."/>
            <person name="Rast P."/>
            <person name="Oberbeckmann S."/>
            <person name="Bunk B."/>
            <person name="Jeske O."/>
            <person name="Meyerdierks A."/>
            <person name="Storesund J.E."/>
            <person name="Kallscheuer N."/>
            <person name="Luecker S."/>
            <person name="Lage O.M."/>
            <person name="Pohl T."/>
            <person name="Merkel B.J."/>
            <person name="Hornburger P."/>
            <person name="Mueller R.-W."/>
            <person name="Bruemmer F."/>
            <person name="Labrenz M."/>
            <person name="Spormann A.M."/>
            <person name="Op Den Camp H."/>
            <person name="Overmann J."/>
            <person name="Amann R."/>
            <person name="Jetten M.S.M."/>
            <person name="Mascher T."/>
            <person name="Medema M.H."/>
            <person name="Devos D.P."/>
            <person name="Kaster A.-K."/>
            <person name="Ovreas L."/>
            <person name="Rohde M."/>
            <person name="Galperin M.Y."/>
            <person name="Jogler C."/>
        </authorList>
    </citation>
    <scope>NUCLEOTIDE SEQUENCE [LARGE SCALE GENOMIC DNA]</scope>
    <source>
        <strain evidence="3 4">Pla123a</strain>
    </source>
</reference>
<protein>
    <recommendedName>
        <fullName evidence="5">Core-binding (CB) domain-containing protein</fullName>
    </recommendedName>
</protein>
<keyword evidence="4" id="KW-1185">Reference proteome</keyword>
<organism evidence="3 4">
    <name type="scientific">Posidoniimonas polymericola</name>
    <dbReference type="NCBI Taxonomy" id="2528002"/>
    <lineage>
        <taxon>Bacteria</taxon>
        <taxon>Pseudomonadati</taxon>
        <taxon>Planctomycetota</taxon>
        <taxon>Planctomycetia</taxon>
        <taxon>Pirellulales</taxon>
        <taxon>Lacipirellulaceae</taxon>
        <taxon>Posidoniimonas</taxon>
    </lineage>
</organism>
<dbReference type="InterPro" id="IPR011010">
    <property type="entry name" value="DNA_brk_join_enz"/>
</dbReference>
<dbReference type="Proteomes" id="UP000318478">
    <property type="component" value="Unassembled WGS sequence"/>
</dbReference>
<dbReference type="Gene3D" id="1.10.443.10">
    <property type="entry name" value="Intergrase catalytic core"/>
    <property type="match status" value="1"/>
</dbReference>
<dbReference type="GO" id="GO:0006310">
    <property type="term" value="P:DNA recombination"/>
    <property type="evidence" value="ECO:0007669"/>
    <property type="project" value="UniProtKB-KW"/>
</dbReference>
<feature type="compositionally biased region" description="Basic residues" evidence="2">
    <location>
        <begin position="268"/>
        <end position="287"/>
    </location>
</feature>
<evidence type="ECO:0008006" key="5">
    <source>
        <dbReference type="Google" id="ProtNLM"/>
    </source>
</evidence>
<name>A0A5C5YBR1_9BACT</name>
<dbReference type="GO" id="GO:0015074">
    <property type="term" value="P:DNA integration"/>
    <property type="evidence" value="ECO:0007669"/>
    <property type="project" value="InterPro"/>
</dbReference>
<dbReference type="InterPro" id="IPR013762">
    <property type="entry name" value="Integrase-like_cat_sf"/>
</dbReference>
<dbReference type="AlphaFoldDB" id="A0A5C5YBR1"/>
<evidence type="ECO:0000256" key="2">
    <source>
        <dbReference type="SAM" id="MobiDB-lite"/>
    </source>
</evidence>
<comment type="caution">
    <text evidence="3">The sequence shown here is derived from an EMBL/GenBank/DDBJ whole genome shotgun (WGS) entry which is preliminary data.</text>
</comment>
<evidence type="ECO:0000313" key="3">
    <source>
        <dbReference type="EMBL" id="TWT72830.1"/>
    </source>
</evidence>
<evidence type="ECO:0000256" key="1">
    <source>
        <dbReference type="ARBA" id="ARBA00023172"/>
    </source>
</evidence>